<gene>
    <name evidence="1" type="ORF">B0J11DRAFT_581768</name>
</gene>
<evidence type="ECO:0000313" key="1">
    <source>
        <dbReference type="EMBL" id="KAH7121007.1"/>
    </source>
</evidence>
<dbReference type="EMBL" id="JAGMWT010000010">
    <property type="protein sequence ID" value="KAH7121007.1"/>
    <property type="molecule type" value="Genomic_DNA"/>
</dbReference>
<protein>
    <recommendedName>
        <fullName evidence="3">F-box domain-containing protein</fullName>
    </recommendedName>
</protein>
<dbReference type="OrthoDB" id="5413827at2759"/>
<proteinExistence type="predicted"/>
<dbReference type="AlphaFoldDB" id="A0A9P9II45"/>
<dbReference type="InterPro" id="IPR038883">
    <property type="entry name" value="AN11006-like"/>
</dbReference>
<dbReference type="Proteomes" id="UP000700596">
    <property type="component" value="Unassembled WGS sequence"/>
</dbReference>
<name>A0A9P9II45_9PLEO</name>
<comment type="caution">
    <text evidence="1">The sequence shown here is derived from an EMBL/GenBank/DDBJ whole genome shotgun (WGS) entry which is preliminary data.</text>
</comment>
<dbReference type="PANTHER" id="PTHR42085">
    <property type="entry name" value="F-BOX DOMAIN-CONTAINING PROTEIN"/>
    <property type="match status" value="1"/>
</dbReference>
<keyword evidence="2" id="KW-1185">Reference proteome</keyword>
<organism evidence="1 2">
    <name type="scientific">Dendryphion nanum</name>
    <dbReference type="NCBI Taxonomy" id="256645"/>
    <lineage>
        <taxon>Eukaryota</taxon>
        <taxon>Fungi</taxon>
        <taxon>Dikarya</taxon>
        <taxon>Ascomycota</taxon>
        <taxon>Pezizomycotina</taxon>
        <taxon>Dothideomycetes</taxon>
        <taxon>Pleosporomycetidae</taxon>
        <taxon>Pleosporales</taxon>
        <taxon>Torulaceae</taxon>
        <taxon>Dendryphion</taxon>
    </lineage>
</organism>
<dbReference type="PANTHER" id="PTHR42085:SF2">
    <property type="entry name" value="F-BOX DOMAIN-CONTAINING PROTEIN"/>
    <property type="match status" value="1"/>
</dbReference>
<sequence length="345" mass="40329">MPKAKRHAKIEKFVTIRSRRIKTTNKDMKARDVTNENHIVDLRNSPEEPFRFLDLPSELRLTVYRYLVPHQMGIALLRPEESPLLYDVRTNRVEQGGVRIQCSIFLVSKIVCNEARGVLYGENTFNFTIDAQARQPKSLRSPEIFGPFGTPERLPLLRELRSVHFNVKLTELGHWAVERHRGRLGYFISVLKEHSDDTNQKSLLQRMVVKFTVCVDEYGERYYHRDEPGTSIWPRPLFNARSSHEMTFGLESLASFHGVKDVKIEGDVPDWFASCLELSIQDKGGDVLELEYPEVMTKKVARSSERTKRTKWVMKSTKRWYDPKYNWKAFADRNGIEMPNDLRWV</sequence>
<evidence type="ECO:0008006" key="3">
    <source>
        <dbReference type="Google" id="ProtNLM"/>
    </source>
</evidence>
<evidence type="ECO:0000313" key="2">
    <source>
        <dbReference type="Proteomes" id="UP000700596"/>
    </source>
</evidence>
<accession>A0A9P9II45</accession>
<reference evidence="1" key="1">
    <citation type="journal article" date="2021" name="Nat. Commun.">
        <title>Genetic determinants of endophytism in the Arabidopsis root mycobiome.</title>
        <authorList>
            <person name="Mesny F."/>
            <person name="Miyauchi S."/>
            <person name="Thiergart T."/>
            <person name="Pickel B."/>
            <person name="Atanasova L."/>
            <person name="Karlsson M."/>
            <person name="Huettel B."/>
            <person name="Barry K.W."/>
            <person name="Haridas S."/>
            <person name="Chen C."/>
            <person name="Bauer D."/>
            <person name="Andreopoulos W."/>
            <person name="Pangilinan J."/>
            <person name="LaButti K."/>
            <person name="Riley R."/>
            <person name="Lipzen A."/>
            <person name="Clum A."/>
            <person name="Drula E."/>
            <person name="Henrissat B."/>
            <person name="Kohler A."/>
            <person name="Grigoriev I.V."/>
            <person name="Martin F.M."/>
            <person name="Hacquard S."/>
        </authorList>
    </citation>
    <scope>NUCLEOTIDE SEQUENCE</scope>
    <source>
        <strain evidence="1">MPI-CAGE-CH-0243</strain>
    </source>
</reference>